<dbReference type="InterPro" id="IPR029052">
    <property type="entry name" value="Metallo-depent_PP-like"/>
</dbReference>
<evidence type="ECO:0000313" key="2">
    <source>
        <dbReference type="EMBL" id="MBM6927909.1"/>
    </source>
</evidence>
<reference evidence="2 3" key="1">
    <citation type="journal article" date="2021" name="Sci. Rep.">
        <title>The distribution of antibiotic resistance genes in chicken gut microbiota commensals.</title>
        <authorList>
            <person name="Juricova H."/>
            <person name="Matiasovicova J."/>
            <person name="Kubasova T."/>
            <person name="Cejkova D."/>
            <person name="Rychlik I."/>
        </authorList>
    </citation>
    <scope>NUCLEOTIDE SEQUENCE [LARGE SCALE GENOMIC DNA]</scope>
    <source>
        <strain evidence="2 3">An562</strain>
    </source>
</reference>
<dbReference type="Gene3D" id="3.60.21.10">
    <property type="match status" value="1"/>
</dbReference>
<feature type="domain" description="Calcineurin-like phosphoesterase" evidence="1">
    <location>
        <begin position="7"/>
        <end position="218"/>
    </location>
</feature>
<evidence type="ECO:0000259" key="1">
    <source>
        <dbReference type="Pfam" id="PF00149"/>
    </source>
</evidence>
<sequence>MIIQYASDLHLEFQLNRRFVFNNGIKPEGDCLILAGDIANLFKLDHYSNFWDWCSENYDLTVMVPGNHDYYGCWGSREELTKAFKREIRPNVFCCNNTVVRLSNVDIICSTLWSEIKPEYAFAVAKGLLDFRAISIGNSSMTVDDYQRIHQECLRFIQKAVTSSSAEQIVVVTHHLPSYAVLGEVFKDSALNSGFVTELGNWIADSPINFWIYGHSHVSIEQIIGNTRLLSNQLGYVGYGEGEDFDAEKCINV</sequence>
<dbReference type="SUPFAM" id="SSF56300">
    <property type="entry name" value="Metallo-dependent phosphatases"/>
    <property type="match status" value="1"/>
</dbReference>
<dbReference type="Pfam" id="PF00149">
    <property type="entry name" value="Metallophos"/>
    <property type="match status" value="1"/>
</dbReference>
<proteinExistence type="predicted"/>
<dbReference type="PANTHER" id="PTHR37844">
    <property type="entry name" value="SER/THR PROTEIN PHOSPHATASE SUPERFAMILY (AFU_ORTHOLOGUE AFUA_1G14840)"/>
    <property type="match status" value="1"/>
</dbReference>
<dbReference type="InterPro" id="IPR004843">
    <property type="entry name" value="Calcineurin-like_PHP"/>
</dbReference>
<comment type="caution">
    <text evidence="2">The sequence shown here is derived from an EMBL/GenBank/DDBJ whole genome shotgun (WGS) entry which is preliminary data.</text>
</comment>
<organism evidence="2 3">
    <name type="scientific">Parasutterella secunda</name>
    <dbReference type="NCBI Taxonomy" id="626947"/>
    <lineage>
        <taxon>Bacteria</taxon>
        <taxon>Pseudomonadati</taxon>
        <taxon>Pseudomonadota</taxon>
        <taxon>Betaproteobacteria</taxon>
        <taxon>Burkholderiales</taxon>
        <taxon>Sutterellaceae</taxon>
        <taxon>Parasutterella</taxon>
    </lineage>
</organism>
<dbReference type="Proteomes" id="UP000777002">
    <property type="component" value="Unassembled WGS sequence"/>
</dbReference>
<protein>
    <submittedName>
        <fullName evidence="2">Metallophosphoesterase</fullName>
    </submittedName>
</protein>
<gene>
    <name evidence="2" type="ORF">H5985_01250</name>
</gene>
<accession>A0ABS2GSG8</accession>
<keyword evidence="3" id="KW-1185">Reference proteome</keyword>
<dbReference type="EMBL" id="JACJKX010000001">
    <property type="protein sequence ID" value="MBM6927909.1"/>
    <property type="molecule type" value="Genomic_DNA"/>
</dbReference>
<dbReference type="RefSeq" id="WP_205049494.1">
    <property type="nucleotide sequence ID" value="NZ_JACJKX010000001.1"/>
</dbReference>
<dbReference type="PANTHER" id="PTHR37844:SF1">
    <property type="entry name" value="CALCINEURIN-LIKE PHOSPHOESTERASE DOMAIN-CONTAINING PROTEIN"/>
    <property type="match status" value="1"/>
</dbReference>
<evidence type="ECO:0000313" key="3">
    <source>
        <dbReference type="Proteomes" id="UP000777002"/>
    </source>
</evidence>
<name>A0ABS2GSG8_9BURK</name>